<dbReference type="InterPro" id="IPR002877">
    <property type="entry name" value="RNA_MeTrfase_FtsJ_dom"/>
</dbReference>
<proteinExistence type="predicted"/>
<organism evidence="2 3">
    <name type="scientific">Aspergillus cavernicola</name>
    <dbReference type="NCBI Taxonomy" id="176166"/>
    <lineage>
        <taxon>Eukaryota</taxon>
        <taxon>Fungi</taxon>
        <taxon>Dikarya</taxon>
        <taxon>Ascomycota</taxon>
        <taxon>Pezizomycotina</taxon>
        <taxon>Eurotiomycetes</taxon>
        <taxon>Eurotiomycetidae</taxon>
        <taxon>Eurotiales</taxon>
        <taxon>Aspergillaceae</taxon>
        <taxon>Aspergillus</taxon>
        <taxon>Aspergillus subgen. Nidulantes</taxon>
    </lineage>
</organism>
<evidence type="ECO:0000259" key="1">
    <source>
        <dbReference type="Pfam" id="PF01728"/>
    </source>
</evidence>
<name>A0ABR4IZT7_9EURO</name>
<dbReference type="Gene3D" id="3.40.50.150">
    <property type="entry name" value="Vaccinia Virus protein VP39"/>
    <property type="match status" value="1"/>
</dbReference>
<dbReference type="EMBL" id="JBFXLS010000004">
    <property type="protein sequence ID" value="KAL2833313.1"/>
    <property type="molecule type" value="Genomic_DNA"/>
</dbReference>
<dbReference type="Pfam" id="PF01728">
    <property type="entry name" value="FtsJ"/>
    <property type="match status" value="1"/>
</dbReference>
<dbReference type="Proteomes" id="UP001610335">
    <property type="component" value="Unassembled WGS sequence"/>
</dbReference>
<evidence type="ECO:0000313" key="2">
    <source>
        <dbReference type="EMBL" id="KAL2833313.1"/>
    </source>
</evidence>
<dbReference type="InterPro" id="IPR029063">
    <property type="entry name" value="SAM-dependent_MTases_sf"/>
</dbReference>
<dbReference type="SUPFAM" id="SSF53335">
    <property type="entry name" value="S-adenosyl-L-methionine-dependent methyltransferases"/>
    <property type="match status" value="1"/>
</dbReference>
<keyword evidence="3" id="KW-1185">Reference proteome</keyword>
<reference evidence="2 3" key="1">
    <citation type="submission" date="2024-07" db="EMBL/GenBank/DDBJ databases">
        <title>Section-level genome sequencing and comparative genomics of Aspergillus sections Usti and Cavernicolus.</title>
        <authorList>
            <consortium name="Lawrence Berkeley National Laboratory"/>
            <person name="Nybo J.L."/>
            <person name="Vesth T.C."/>
            <person name="Theobald S."/>
            <person name="Frisvad J.C."/>
            <person name="Larsen T.O."/>
            <person name="Kjaerboelling I."/>
            <person name="Rothschild-Mancinelli K."/>
            <person name="Lyhne E.K."/>
            <person name="Kogle M.E."/>
            <person name="Barry K."/>
            <person name="Clum A."/>
            <person name="Na H."/>
            <person name="Ledsgaard L."/>
            <person name="Lin J."/>
            <person name="Lipzen A."/>
            <person name="Kuo A."/>
            <person name="Riley R."/>
            <person name="Mondo S."/>
            <person name="LaButti K."/>
            <person name="Haridas S."/>
            <person name="Pangalinan J."/>
            <person name="Salamov A.A."/>
            <person name="Simmons B.A."/>
            <person name="Magnuson J.K."/>
            <person name="Chen J."/>
            <person name="Drula E."/>
            <person name="Henrissat B."/>
            <person name="Wiebenga A."/>
            <person name="Lubbers R.J."/>
            <person name="Gomes A.C."/>
            <person name="Makela M.R."/>
            <person name="Stajich J."/>
            <person name="Grigoriev I.V."/>
            <person name="Mortensen U.H."/>
            <person name="De vries R.P."/>
            <person name="Baker S.E."/>
            <person name="Andersen M.R."/>
        </authorList>
    </citation>
    <scope>NUCLEOTIDE SEQUENCE [LARGE SCALE GENOMIC DNA]</scope>
    <source>
        <strain evidence="2 3">CBS 600.67</strain>
    </source>
</reference>
<sequence length="281" mass="31831">MPHRLLNRETPSPPPLDCRAQRPTRVILEYLHEVPEFRQLSGLWKKKATDNRTVKYFYKMMKDIGYNMQQLTGAFRIKSPGPDKHSVLDMCMALSGFLATALRINPEARALGFSLPKSADVGLTDIPCDHPDARNFLPSQFGPGQRFVLVLCDGQVFRNHDRAAYREHKEAGRLTLTQLTLGLEHIKPGGTMIVLLHKVEALYTPTRTHAKLSFFYMLATNVRKIATFGMDNMYHKAFLEDRPDIEVLLKEFGPRLVELGKNVWDIQANALARSPFLGEGG</sequence>
<feature type="domain" description="Ribosomal RNA methyltransferase FtsJ" evidence="1">
    <location>
        <begin position="68"/>
        <end position="195"/>
    </location>
</feature>
<protein>
    <recommendedName>
        <fullName evidence="1">Ribosomal RNA methyltransferase FtsJ domain-containing protein</fullName>
    </recommendedName>
</protein>
<comment type="caution">
    <text evidence="2">The sequence shown here is derived from an EMBL/GenBank/DDBJ whole genome shotgun (WGS) entry which is preliminary data.</text>
</comment>
<accession>A0ABR4IZT7</accession>
<evidence type="ECO:0000313" key="3">
    <source>
        <dbReference type="Proteomes" id="UP001610335"/>
    </source>
</evidence>
<gene>
    <name evidence="2" type="ORF">BDW59DRAFT_180080</name>
</gene>